<keyword evidence="3" id="KW-1185">Reference proteome</keyword>
<proteinExistence type="predicted"/>
<evidence type="ECO:0000256" key="1">
    <source>
        <dbReference type="SAM" id="SignalP"/>
    </source>
</evidence>
<reference evidence="2" key="2">
    <citation type="submission" date="2022-06" db="UniProtKB">
        <authorList>
            <consortium name="EnsemblMetazoa"/>
        </authorList>
    </citation>
    <scope>IDENTIFICATION</scope>
    <source>
        <strain evidence="2">DF5081</strain>
    </source>
</reference>
<dbReference type="Proteomes" id="UP000005237">
    <property type="component" value="Unassembled WGS sequence"/>
</dbReference>
<dbReference type="EnsemblMetazoa" id="CJA13495c.1">
    <property type="protein sequence ID" value="CJA13495c.1"/>
    <property type="gene ID" value="WBGene00132699"/>
</dbReference>
<organism evidence="2 3">
    <name type="scientific">Caenorhabditis japonica</name>
    <dbReference type="NCBI Taxonomy" id="281687"/>
    <lineage>
        <taxon>Eukaryota</taxon>
        <taxon>Metazoa</taxon>
        <taxon>Ecdysozoa</taxon>
        <taxon>Nematoda</taxon>
        <taxon>Chromadorea</taxon>
        <taxon>Rhabditida</taxon>
        <taxon>Rhabditina</taxon>
        <taxon>Rhabditomorpha</taxon>
        <taxon>Rhabditoidea</taxon>
        <taxon>Rhabditidae</taxon>
        <taxon>Peloderinae</taxon>
        <taxon>Caenorhabditis</taxon>
    </lineage>
</organism>
<feature type="chain" id="PRO_5035940995" evidence="1">
    <location>
        <begin position="20"/>
        <end position="138"/>
    </location>
</feature>
<name>A0A8R1DWY1_CAEJA</name>
<keyword evidence="1" id="KW-0732">Signal</keyword>
<protein>
    <submittedName>
        <fullName evidence="2">DUF1736 domain-containing protein</fullName>
    </submittedName>
</protein>
<evidence type="ECO:0000313" key="3">
    <source>
        <dbReference type="Proteomes" id="UP000005237"/>
    </source>
</evidence>
<dbReference type="AlphaFoldDB" id="A0A8R1DWY1"/>
<reference evidence="3" key="1">
    <citation type="submission" date="2010-08" db="EMBL/GenBank/DDBJ databases">
        <authorList>
            <consortium name="Caenorhabditis japonica Sequencing Consortium"/>
            <person name="Wilson R.K."/>
        </authorList>
    </citation>
    <scope>NUCLEOTIDE SEQUENCE [LARGE SCALE GENOMIC DNA]</scope>
    <source>
        <strain evidence="3">DF5081</strain>
    </source>
</reference>
<accession>A0A8R1DWY1</accession>
<evidence type="ECO:0000313" key="2">
    <source>
        <dbReference type="EnsemblMetazoa" id="CJA13495c.1"/>
    </source>
</evidence>
<dbReference type="OMA" id="YMARRGW"/>
<sequence length="138" mass="14996">MLILLLIAAIVIIILFATGVFDTTDPLQNPTNSPPANPTFRPPINNMPTLGPPIFSQLDNVFVTSTLQPYAAHASVTDLQNRGNDLAVLFRVNMLGGGSFDQNTIADVLRNNMNQLQSQLGGNAQIDPNSIFVFRLFT</sequence>
<feature type="signal peptide" evidence="1">
    <location>
        <begin position="1"/>
        <end position="19"/>
    </location>
</feature>